<organism evidence="1 2">
    <name type="scientific">Rouxiella chamberiensis</name>
    <dbReference type="NCBI Taxonomy" id="1513468"/>
    <lineage>
        <taxon>Bacteria</taxon>
        <taxon>Pseudomonadati</taxon>
        <taxon>Pseudomonadota</taxon>
        <taxon>Gammaproteobacteria</taxon>
        <taxon>Enterobacterales</taxon>
        <taxon>Yersiniaceae</taxon>
        <taxon>Rouxiella</taxon>
    </lineage>
</organism>
<sequence>MSTASEFEQSCRDQITILFISEILNRLGVIEAGMVLNNVAKKVDAEQDEEVKQRLQVYIADLKASYMEDSSSTRSKWINNR</sequence>
<dbReference type="RefSeq" id="WP_045048023.1">
    <property type="nucleotide sequence ID" value="NZ_CP114058.1"/>
</dbReference>
<keyword evidence="2" id="KW-1185">Reference proteome</keyword>
<evidence type="ECO:0000313" key="2">
    <source>
        <dbReference type="Proteomes" id="UP001164712"/>
    </source>
</evidence>
<name>A0ABY7HTA5_9GAMM</name>
<reference evidence="1" key="1">
    <citation type="submission" date="2022-12" db="EMBL/GenBank/DDBJ databases">
        <title>Complete genome sequence of an Australian strain of Rouxiella badensis DAR84756 and resolution of the R. badensis DSM100043 and R. chamberiensis DSM28324 genomes.</title>
        <authorList>
            <person name="Paul S."/>
            <person name="Anderson P.J."/>
            <person name="Maynard G."/>
            <person name="Dyall-Smith M."/>
            <person name="Kudinha T."/>
        </authorList>
    </citation>
    <scope>NUCLEOTIDE SEQUENCE</scope>
    <source>
        <strain evidence="1">DSM 28324</strain>
    </source>
</reference>
<accession>A0ABY7HTA5</accession>
<evidence type="ECO:0000313" key="1">
    <source>
        <dbReference type="EMBL" id="WAT02217.1"/>
    </source>
</evidence>
<protein>
    <submittedName>
        <fullName evidence="1">Uncharacterized protein</fullName>
    </submittedName>
</protein>
<dbReference type="Proteomes" id="UP001164712">
    <property type="component" value="Chromosome"/>
</dbReference>
<gene>
    <name evidence="1" type="ORF">O1V66_06100</name>
</gene>
<proteinExistence type="predicted"/>
<dbReference type="EMBL" id="CP114058">
    <property type="protein sequence ID" value="WAT02217.1"/>
    <property type="molecule type" value="Genomic_DNA"/>
</dbReference>